<dbReference type="Pfam" id="PF13413">
    <property type="entry name" value="HTH_25"/>
    <property type="match status" value="1"/>
</dbReference>
<comment type="caution">
    <text evidence="2">The sequence shown here is derived from an EMBL/GenBank/DDBJ whole genome shotgun (WGS) entry which is preliminary data.</text>
</comment>
<evidence type="ECO:0000313" key="2">
    <source>
        <dbReference type="EMBL" id="OGM21199.1"/>
    </source>
</evidence>
<keyword evidence="1" id="KW-0812">Transmembrane</keyword>
<accession>A0A1F7Y2R7</accession>
<dbReference type="PANTHER" id="PTHR34475">
    <property type="match status" value="1"/>
</dbReference>
<dbReference type="EMBL" id="MGGF01000043">
    <property type="protein sequence ID" value="OGM21199.1"/>
    <property type="molecule type" value="Genomic_DNA"/>
</dbReference>
<dbReference type="PANTHER" id="PTHR34475:SF1">
    <property type="entry name" value="CYTOSKELETON PROTEIN RODZ"/>
    <property type="match status" value="1"/>
</dbReference>
<keyword evidence="1" id="KW-0472">Membrane</keyword>
<name>A0A1F7Y2R7_9BACT</name>
<evidence type="ECO:0000313" key="3">
    <source>
        <dbReference type="Proteomes" id="UP000178750"/>
    </source>
</evidence>
<gene>
    <name evidence="2" type="ORF">A2863_04090</name>
</gene>
<dbReference type="AlphaFoldDB" id="A0A1F7Y2R7"/>
<dbReference type="GO" id="GO:0003677">
    <property type="term" value="F:DNA binding"/>
    <property type="evidence" value="ECO:0007669"/>
    <property type="project" value="InterPro"/>
</dbReference>
<evidence type="ECO:0008006" key="4">
    <source>
        <dbReference type="Google" id="ProtNLM"/>
    </source>
</evidence>
<keyword evidence="1" id="KW-1133">Transmembrane helix</keyword>
<feature type="transmembrane region" description="Helical" evidence="1">
    <location>
        <begin position="99"/>
        <end position="117"/>
    </location>
</feature>
<organism evidence="2 3">
    <name type="scientific">Candidatus Woesebacteria bacterium RIFCSPHIGHO2_01_FULL_38_9b</name>
    <dbReference type="NCBI Taxonomy" id="1802493"/>
    <lineage>
        <taxon>Bacteria</taxon>
        <taxon>Candidatus Woeseibacteriota</taxon>
    </lineage>
</organism>
<proteinExistence type="predicted"/>
<dbReference type="Gene3D" id="1.10.260.40">
    <property type="entry name" value="lambda repressor-like DNA-binding domains"/>
    <property type="match status" value="1"/>
</dbReference>
<sequence length="213" mass="23999">MKSIGDIIKEARNKKKISKDKLEQETKIKKEFIEAIESKRWEKLPEYPVVVGFVKKIATFLSLNEKSAVAVLRRDYPPKDLPINPKPDVRVKFSWGPKFTFIAGVFIVIVLIAGYLTTQYLNFIKPPVLTVDIPTEGQLISQMTIIVKGVTDPDASVIVNNQPALVDEKGSFSAEIEVFGETREIVIISKSRSGKESVIKRKIRVVLKESTQE</sequence>
<dbReference type="Gene3D" id="2.60.40.10">
    <property type="entry name" value="Immunoglobulins"/>
    <property type="match status" value="1"/>
</dbReference>
<reference evidence="2 3" key="1">
    <citation type="journal article" date="2016" name="Nat. Commun.">
        <title>Thousands of microbial genomes shed light on interconnected biogeochemical processes in an aquifer system.</title>
        <authorList>
            <person name="Anantharaman K."/>
            <person name="Brown C.T."/>
            <person name="Hug L.A."/>
            <person name="Sharon I."/>
            <person name="Castelle C.J."/>
            <person name="Probst A.J."/>
            <person name="Thomas B.C."/>
            <person name="Singh A."/>
            <person name="Wilkins M.J."/>
            <person name="Karaoz U."/>
            <person name="Brodie E.L."/>
            <person name="Williams K.H."/>
            <person name="Hubbard S.S."/>
            <person name="Banfield J.F."/>
        </authorList>
    </citation>
    <scope>NUCLEOTIDE SEQUENCE [LARGE SCALE GENOMIC DNA]</scope>
</reference>
<dbReference type="InterPro" id="IPR010982">
    <property type="entry name" value="Lambda_DNA-bd_dom_sf"/>
</dbReference>
<dbReference type="Proteomes" id="UP000178750">
    <property type="component" value="Unassembled WGS sequence"/>
</dbReference>
<dbReference type="InterPro" id="IPR013783">
    <property type="entry name" value="Ig-like_fold"/>
</dbReference>
<evidence type="ECO:0000256" key="1">
    <source>
        <dbReference type="SAM" id="Phobius"/>
    </source>
</evidence>
<protein>
    <recommendedName>
        <fullName evidence="4">HTH cro/C1-type domain-containing protein</fullName>
    </recommendedName>
</protein>
<dbReference type="InterPro" id="IPR050400">
    <property type="entry name" value="Bact_Cytoskel_RodZ"/>
</dbReference>